<reference evidence="1" key="1">
    <citation type="journal article" date="2011" name="PLoS Biol.">
        <title>Gene gain and loss during evolution of obligate parasitism in the white rust pathogen of Arabidopsis thaliana.</title>
        <authorList>
            <person name="Kemen E."/>
            <person name="Gardiner A."/>
            <person name="Schultz-Larsen T."/>
            <person name="Kemen A.C."/>
            <person name="Balmuth A.L."/>
            <person name="Robert-Seilaniantz A."/>
            <person name="Bailey K."/>
            <person name="Holub E."/>
            <person name="Studholme D.J."/>
            <person name="Maclean D."/>
            <person name="Jones J.D."/>
        </authorList>
    </citation>
    <scope>NUCLEOTIDE SEQUENCE</scope>
</reference>
<reference evidence="1" key="2">
    <citation type="submission" date="2011-02" db="EMBL/GenBank/DDBJ databases">
        <authorList>
            <person name="MacLean D."/>
        </authorList>
    </citation>
    <scope>NUCLEOTIDE SEQUENCE</scope>
</reference>
<accession>F0W4M9</accession>
<gene>
    <name evidence="1" type="primary">AlNc14C18G1850</name>
    <name evidence="1" type="ORF">ALNC14_022060</name>
</gene>
<dbReference type="HOGENOM" id="CLU_2799276_0_0_1"/>
<organism evidence="1">
    <name type="scientific">Albugo laibachii Nc14</name>
    <dbReference type="NCBI Taxonomy" id="890382"/>
    <lineage>
        <taxon>Eukaryota</taxon>
        <taxon>Sar</taxon>
        <taxon>Stramenopiles</taxon>
        <taxon>Oomycota</taxon>
        <taxon>Peronosporomycetes</taxon>
        <taxon>Albuginales</taxon>
        <taxon>Albuginaceae</taxon>
        <taxon>Albugo</taxon>
    </lineage>
</organism>
<dbReference type="EMBL" id="FR824063">
    <property type="protein sequence ID" value="CCA16063.1"/>
    <property type="molecule type" value="Genomic_DNA"/>
</dbReference>
<evidence type="ECO:0000313" key="1">
    <source>
        <dbReference type="EMBL" id="CCA16063.1"/>
    </source>
</evidence>
<dbReference type="AlphaFoldDB" id="F0W4M9"/>
<protein>
    <submittedName>
        <fullName evidence="1">AlNc14C18G1850 protein</fullName>
    </submittedName>
</protein>
<proteinExistence type="predicted"/>
<name>F0W4M9_9STRA</name>
<sequence length="68" mass="7936">MLITIAVDIKWLGLRPSQVPVLELPRTAYKRLSNKDITISKSLLATQFIQVYLCHPDRRKKNCKQQKE</sequence>